<dbReference type="HAMAP" id="MF_03110">
    <property type="entry name" value="Endonuc_su_Slx4"/>
    <property type="match status" value="1"/>
</dbReference>
<dbReference type="Proteomes" id="UP001149163">
    <property type="component" value="Unassembled WGS sequence"/>
</dbReference>
<name>A0A9W9IEJ9_9EURO</name>
<reference evidence="11" key="2">
    <citation type="journal article" date="2023" name="IMA Fungus">
        <title>Comparative genomic study of the Penicillium genus elucidates a diverse pangenome and 15 lateral gene transfer events.</title>
        <authorList>
            <person name="Petersen C."/>
            <person name="Sorensen T."/>
            <person name="Nielsen M.R."/>
            <person name="Sondergaard T.E."/>
            <person name="Sorensen J.L."/>
            <person name="Fitzpatrick D.A."/>
            <person name="Frisvad J.C."/>
            <person name="Nielsen K.L."/>
        </authorList>
    </citation>
    <scope>NUCLEOTIDE SEQUENCE</scope>
    <source>
        <strain evidence="11">IBT 26290</strain>
    </source>
</reference>
<feature type="compositionally biased region" description="Basic and acidic residues" evidence="10">
    <location>
        <begin position="86"/>
        <end position="106"/>
    </location>
</feature>
<comment type="PTM">
    <text evidence="9">Phosphorylated in response to DNA damage.</text>
</comment>
<dbReference type="Pfam" id="PF09494">
    <property type="entry name" value="Slx4"/>
    <property type="match status" value="1"/>
</dbReference>
<dbReference type="EMBL" id="JAPQKN010000001">
    <property type="protein sequence ID" value="KAJ5174897.1"/>
    <property type="molecule type" value="Genomic_DNA"/>
</dbReference>
<keyword evidence="6 9" id="KW-0234">DNA repair</keyword>
<organism evidence="11 12">
    <name type="scientific">Penicillium canariense</name>
    <dbReference type="NCBI Taxonomy" id="189055"/>
    <lineage>
        <taxon>Eukaryota</taxon>
        <taxon>Fungi</taxon>
        <taxon>Dikarya</taxon>
        <taxon>Ascomycota</taxon>
        <taxon>Pezizomycotina</taxon>
        <taxon>Eurotiomycetes</taxon>
        <taxon>Eurotiomycetidae</taxon>
        <taxon>Eurotiales</taxon>
        <taxon>Aspergillaceae</taxon>
        <taxon>Penicillium</taxon>
    </lineage>
</organism>
<feature type="compositionally biased region" description="Low complexity" evidence="10">
    <location>
        <begin position="658"/>
        <end position="667"/>
    </location>
</feature>
<comment type="function">
    <text evidence="9">Regulatory subunit of the SLX1-SLX4 structure-specific endonuclease that resolves DNA secondary structures generated during DNA repair and recombination. Has endonuclease activity towards branched DNA substrates, introducing single-strand cuts in duplex DNA close to junctions with ss-DNA.</text>
</comment>
<evidence type="ECO:0000256" key="10">
    <source>
        <dbReference type="SAM" id="MobiDB-lite"/>
    </source>
</evidence>
<dbReference type="InterPro" id="IPR018574">
    <property type="entry name" value="Structure-sp_endonuc_su_Slx4"/>
</dbReference>
<dbReference type="AlphaFoldDB" id="A0A9W9IEJ9"/>
<dbReference type="GO" id="GO:0006310">
    <property type="term" value="P:DNA recombination"/>
    <property type="evidence" value="ECO:0007669"/>
    <property type="project" value="UniProtKB-UniRule"/>
</dbReference>
<feature type="compositionally biased region" description="Polar residues" evidence="10">
    <location>
        <begin position="125"/>
        <end position="135"/>
    </location>
</feature>
<sequence length="864" mass="93879">MTSCANVIILSSSPIPPSRSPTRIVDKTKELAEISPQAATPPSIPSPSELFHPPLYSRFFDVPTQTGDASKKKRQRTKKTIASGLIEEHAPNILRQEESKAAKELRSNMLGDLEPQSLDPRTTVAKKTTGAQISRSKTKSSSKTKTKSQEAGNMTLAGKVTKGSNNTQTKSTKKAGKKTAATKSPRMDSTDNPEPKASNTLGNDEVLQLDEAMRRRTDWTPPRETSQPVDKTDDGSGVDSNCEPSTKIGFNSFLSDYNYSGSGSDSREVLCATDGGPTKRRRIELVGPQCQPMHSRHSNDVSPAEGDESSLSSSKAQPKKQKPKSQRRFTTLTARMTAQYTSNDLEEDPLVEDITQHIGKSNTRRNKKKSKEKDPELVVLSPEAAFQALDQQDVVFGTCSQLERDDSPETLREMQQAISASEILAFEERATDSPLGTGRTATGDSTSRAMSRLTGARNLWGIAGRDTGGSLVQAKNVHKVDLPDATQVSKKKDTVKPSSKASIPDDDWFDLDYGTSGPSRKKISSTGRVLKPTAVPHPPASTGPVPPAHGPEPALPNSHPMGEVSQQPPMPRYCGFTDAELSKQVATYGFKSVRGRKKMIELLQKCWESKYGKATQPLGGFSQLESASEAESSAAVSSARPQSPTAKSKGKTKAKRNTSIPTSTDTTTRIESVGIASPKRTKQQHSKARTPPPSSYIDVEEIQDSEEEAYLSPSQVQKRYTQIFSKTTASAREPSLDLLTKELRSPTKSNALSPNPLRSTKSLFPAAATKTAATASSTRNSLLDISTQITEAVRAQPASGSRSRPTWHEKILMYDPIILEDFTTWLNVEGLGLVGEDREVGTASVREWCEGKGICCCWKKNASW</sequence>
<evidence type="ECO:0000313" key="11">
    <source>
        <dbReference type="EMBL" id="KAJ5174897.1"/>
    </source>
</evidence>
<keyword evidence="5 9" id="KW-0233">DNA recombination</keyword>
<comment type="caution">
    <text evidence="11">The sequence shown here is derived from an EMBL/GenBank/DDBJ whole genome shotgun (WGS) entry which is preliminary data.</text>
</comment>
<proteinExistence type="inferred from homology"/>
<feature type="compositionally biased region" description="Basic residues" evidence="10">
    <location>
        <begin position="136"/>
        <end position="146"/>
    </location>
</feature>
<evidence type="ECO:0000256" key="9">
    <source>
        <dbReference type="HAMAP-Rule" id="MF_03110"/>
    </source>
</evidence>
<dbReference type="InterPro" id="IPR027784">
    <property type="entry name" value="Slx4_ascomycetes"/>
</dbReference>
<keyword evidence="7 9" id="KW-0539">Nucleus</keyword>
<evidence type="ECO:0000256" key="1">
    <source>
        <dbReference type="ARBA" id="ARBA00004123"/>
    </source>
</evidence>
<evidence type="ECO:0000256" key="5">
    <source>
        <dbReference type="ARBA" id="ARBA00023172"/>
    </source>
</evidence>
<evidence type="ECO:0000256" key="2">
    <source>
        <dbReference type="ARBA" id="ARBA00006661"/>
    </source>
</evidence>
<evidence type="ECO:0000313" key="12">
    <source>
        <dbReference type="Proteomes" id="UP001149163"/>
    </source>
</evidence>
<feature type="region of interest" description="Disordered" evidence="10">
    <location>
        <begin position="483"/>
        <end position="571"/>
    </location>
</feature>
<feature type="region of interest" description="Disordered" evidence="10">
    <location>
        <begin position="59"/>
        <end position="330"/>
    </location>
</feature>
<reference evidence="11" key="1">
    <citation type="submission" date="2022-11" db="EMBL/GenBank/DDBJ databases">
        <authorList>
            <person name="Petersen C."/>
        </authorList>
    </citation>
    <scope>NUCLEOTIDE SEQUENCE</scope>
    <source>
        <strain evidence="11">IBT 26290</strain>
    </source>
</reference>
<evidence type="ECO:0000256" key="8">
    <source>
        <dbReference type="ARBA" id="ARBA00029496"/>
    </source>
</evidence>
<comment type="similarity">
    <text evidence="2 9">Belongs to the SLX4 family.</text>
</comment>
<dbReference type="GO" id="GO:0006260">
    <property type="term" value="P:DNA replication"/>
    <property type="evidence" value="ECO:0007669"/>
    <property type="project" value="InterPro"/>
</dbReference>
<dbReference type="GO" id="GO:0033557">
    <property type="term" value="C:Slx1-Slx4 complex"/>
    <property type="evidence" value="ECO:0007669"/>
    <property type="project" value="UniProtKB-UniRule"/>
</dbReference>
<evidence type="ECO:0000256" key="4">
    <source>
        <dbReference type="ARBA" id="ARBA00022763"/>
    </source>
</evidence>
<keyword evidence="12" id="KW-1185">Reference proteome</keyword>
<dbReference type="GO" id="GO:0006281">
    <property type="term" value="P:DNA repair"/>
    <property type="evidence" value="ECO:0007669"/>
    <property type="project" value="UniProtKB-UniRule"/>
</dbReference>
<comment type="subunit">
    <text evidence="9">Forms a heterodimer with SLX1.</text>
</comment>
<comment type="subcellular location">
    <subcellularLocation>
        <location evidence="1 9">Nucleus</location>
    </subcellularLocation>
</comment>
<feature type="compositionally biased region" description="Basic residues" evidence="10">
    <location>
        <begin position="679"/>
        <end position="688"/>
    </location>
</feature>
<dbReference type="CDD" id="cd22999">
    <property type="entry name" value="SAP_SLX4"/>
    <property type="match status" value="1"/>
</dbReference>
<dbReference type="GO" id="GO:0017108">
    <property type="term" value="F:5'-flap endonuclease activity"/>
    <property type="evidence" value="ECO:0007669"/>
    <property type="project" value="InterPro"/>
</dbReference>
<feature type="compositionally biased region" description="Basic residues" evidence="10">
    <location>
        <begin position="317"/>
        <end position="327"/>
    </location>
</feature>
<feature type="compositionally biased region" description="Low complexity" evidence="10">
    <location>
        <begin position="255"/>
        <end position="264"/>
    </location>
</feature>
<evidence type="ECO:0000256" key="7">
    <source>
        <dbReference type="ARBA" id="ARBA00023242"/>
    </source>
</evidence>
<keyword evidence="3 9" id="KW-0597">Phosphoprotein</keyword>
<feature type="compositionally biased region" description="Polar residues" evidence="10">
    <location>
        <begin position="238"/>
        <end position="254"/>
    </location>
</feature>
<evidence type="ECO:0000256" key="3">
    <source>
        <dbReference type="ARBA" id="ARBA00022553"/>
    </source>
</evidence>
<dbReference type="OrthoDB" id="5349119at2759"/>
<gene>
    <name evidence="9" type="primary">SLX4</name>
    <name evidence="11" type="ORF">N7482_000774</name>
</gene>
<feature type="compositionally biased region" description="Pro residues" evidence="10">
    <location>
        <begin position="535"/>
        <end position="554"/>
    </location>
</feature>
<evidence type="ECO:0000256" key="6">
    <source>
        <dbReference type="ARBA" id="ARBA00023204"/>
    </source>
</evidence>
<feature type="region of interest" description="Disordered" evidence="10">
    <location>
        <begin position="629"/>
        <end position="697"/>
    </location>
</feature>
<accession>A0A9W9IEJ9</accession>
<protein>
    <recommendedName>
        <fullName evidence="8 9">Structure-specific endonuclease subunit SLX4</fullName>
    </recommendedName>
</protein>
<keyword evidence="4 9" id="KW-0227">DNA damage</keyword>
<feature type="compositionally biased region" description="Low complexity" evidence="10">
    <location>
        <begin position="629"/>
        <end position="639"/>
    </location>
</feature>